<feature type="signal peptide" evidence="2">
    <location>
        <begin position="1"/>
        <end position="23"/>
    </location>
</feature>
<keyword evidence="4" id="KW-1185">Reference proteome</keyword>
<feature type="region of interest" description="Disordered" evidence="1">
    <location>
        <begin position="79"/>
        <end position="106"/>
    </location>
</feature>
<sequence>MVSTSRAACSVLALGLLAVPISAKPMDEPLDLSAYTQDVLDAGLAALASHSDPMVPGASQASHFQPAYLYQPDVQHYHQSNSGYPRQYGSSEAHYGQHQPGEGSSTMPYLASDHEYHNAAPMSQHFPVRNEHEDAIVANRNALRYFTTVDQGTNSVEMYMYVHPTCFKTTSKHASKATPAERDLVLFKLRRDLTHYPMRYGHESELARIQWIDSEDTLLERVDGTKTTSLRYVMRVDYKRRNAPRGPLTRYLINEYTIMFRKPQTASQRHFYVLAIPSSERKAVIEVGVVYVPEWAGRTGDGYVSIKQIAHPPE</sequence>
<feature type="compositionally biased region" description="Polar residues" evidence="1">
    <location>
        <begin position="79"/>
        <end position="90"/>
    </location>
</feature>
<feature type="chain" id="PRO_5022797604" evidence="2">
    <location>
        <begin position="24"/>
        <end position="314"/>
    </location>
</feature>
<evidence type="ECO:0000313" key="3">
    <source>
        <dbReference type="EMBL" id="SPO35030.1"/>
    </source>
</evidence>
<dbReference type="Proteomes" id="UP000323386">
    <property type="component" value="Unassembled WGS sequence"/>
</dbReference>
<protein>
    <submittedName>
        <fullName evidence="3">Uncharacterized protein</fullName>
    </submittedName>
</protein>
<evidence type="ECO:0000256" key="1">
    <source>
        <dbReference type="SAM" id="MobiDB-lite"/>
    </source>
</evidence>
<proteinExistence type="predicted"/>
<reference evidence="3 4" key="1">
    <citation type="submission" date="2018-03" db="EMBL/GenBank/DDBJ databases">
        <authorList>
            <person name="Guldener U."/>
        </authorList>
    </citation>
    <scope>NUCLEOTIDE SEQUENCE [LARGE SCALE GENOMIC DNA]</scope>
    <source>
        <strain evidence="3 4">DAOM196992</strain>
    </source>
</reference>
<organism evidence="3 4">
    <name type="scientific">Pseudozyma flocculosa</name>
    <dbReference type="NCBI Taxonomy" id="84751"/>
    <lineage>
        <taxon>Eukaryota</taxon>
        <taxon>Fungi</taxon>
        <taxon>Dikarya</taxon>
        <taxon>Basidiomycota</taxon>
        <taxon>Ustilaginomycotina</taxon>
        <taxon>Ustilaginomycetes</taxon>
        <taxon>Ustilaginales</taxon>
        <taxon>Ustilaginaceae</taxon>
        <taxon>Pseudozyma</taxon>
    </lineage>
</organism>
<dbReference type="AlphaFoldDB" id="A0A5C3ET60"/>
<gene>
    <name evidence="3" type="ORF">PSFLO_00501</name>
</gene>
<evidence type="ECO:0000313" key="4">
    <source>
        <dbReference type="Proteomes" id="UP000323386"/>
    </source>
</evidence>
<name>A0A5C3ET60_9BASI</name>
<keyword evidence="2" id="KW-0732">Signal</keyword>
<accession>A0A5C3ET60</accession>
<evidence type="ECO:0000256" key="2">
    <source>
        <dbReference type="SAM" id="SignalP"/>
    </source>
</evidence>
<dbReference type="EMBL" id="OOIP01000001">
    <property type="protein sequence ID" value="SPO35030.1"/>
    <property type="molecule type" value="Genomic_DNA"/>
</dbReference>